<keyword evidence="1 2" id="KW-0597">Phosphoprotein</keyword>
<dbReference type="RefSeq" id="WP_425288437.1">
    <property type="nucleotide sequence ID" value="NZ_FOCF01000002.1"/>
</dbReference>
<dbReference type="PANTHER" id="PTHR44591">
    <property type="entry name" value="STRESS RESPONSE REGULATOR PROTEIN 1"/>
    <property type="match status" value="1"/>
</dbReference>
<protein>
    <submittedName>
        <fullName evidence="4">Two-component system, response regulator RegA</fullName>
    </submittedName>
</protein>
<name>A0A1H8AIL5_9SPHN</name>
<dbReference type="AlphaFoldDB" id="A0A1H8AIL5"/>
<evidence type="ECO:0000256" key="1">
    <source>
        <dbReference type="ARBA" id="ARBA00022553"/>
    </source>
</evidence>
<dbReference type="GO" id="GO:0000160">
    <property type="term" value="P:phosphorelay signal transduction system"/>
    <property type="evidence" value="ECO:0007669"/>
    <property type="project" value="InterPro"/>
</dbReference>
<feature type="modified residue" description="4-aspartylphosphate" evidence="2">
    <location>
        <position position="69"/>
    </location>
</feature>
<gene>
    <name evidence="4" type="ORF">SAMN05192583_0933</name>
</gene>
<proteinExistence type="predicted"/>
<feature type="domain" description="Response regulatory" evidence="3">
    <location>
        <begin position="20"/>
        <end position="134"/>
    </location>
</feature>
<dbReference type="InterPro" id="IPR050595">
    <property type="entry name" value="Bact_response_regulator"/>
</dbReference>
<dbReference type="InterPro" id="IPR011006">
    <property type="entry name" value="CheY-like_superfamily"/>
</dbReference>
<dbReference type="PROSITE" id="PS50110">
    <property type="entry name" value="RESPONSE_REGULATORY"/>
    <property type="match status" value="1"/>
</dbReference>
<sequence length="191" mass="20892">MQDGAPPGQDTSEDLGEPRRLVILEDDQTLARALQRSFERRGYQVALAHDPTELDALLEQQSFGYAVVDLKLGTSSGLPCVATLHEHDPDMLIVVLTGFASINTAIEAIKLGACHYLAKPSNADDIEAAFGKAGGDVEAPITSRPTSIKTLEWERITETLAATDFNISETARRLGMHRRTLARKLEKRPVK</sequence>
<organism evidence="4 5">
    <name type="scientific">Sphingomonas gellani</name>
    <dbReference type="NCBI Taxonomy" id="1166340"/>
    <lineage>
        <taxon>Bacteria</taxon>
        <taxon>Pseudomonadati</taxon>
        <taxon>Pseudomonadota</taxon>
        <taxon>Alphaproteobacteria</taxon>
        <taxon>Sphingomonadales</taxon>
        <taxon>Sphingomonadaceae</taxon>
        <taxon>Sphingomonas</taxon>
    </lineage>
</organism>
<dbReference type="SUPFAM" id="SSF52172">
    <property type="entry name" value="CheY-like"/>
    <property type="match status" value="1"/>
</dbReference>
<evidence type="ECO:0000256" key="2">
    <source>
        <dbReference type="PROSITE-ProRule" id="PRU00169"/>
    </source>
</evidence>
<dbReference type="Pfam" id="PF02954">
    <property type="entry name" value="HTH_8"/>
    <property type="match status" value="1"/>
</dbReference>
<dbReference type="Pfam" id="PF00072">
    <property type="entry name" value="Response_reg"/>
    <property type="match status" value="1"/>
</dbReference>
<dbReference type="Proteomes" id="UP000199206">
    <property type="component" value="Unassembled WGS sequence"/>
</dbReference>
<dbReference type="PANTHER" id="PTHR44591:SF3">
    <property type="entry name" value="RESPONSE REGULATORY DOMAIN-CONTAINING PROTEIN"/>
    <property type="match status" value="1"/>
</dbReference>
<dbReference type="InterPro" id="IPR009057">
    <property type="entry name" value="Homeodomain-like_sf"/>
</dbReference>
<dbReference type="GO" id="GO:0043565">
    <property type="term" value="F:sequence-specific DNA binding"/>
    <property type="evidence" value="ECO:0007669"/>
    <property type="project" value="InterPro"/>
</dbReference>
<accession>A0A1H8AIL5</accession>
<keyword evidence="5" id="KW-1185">Reference proteome</keyword>
<evidence type="ECO:0000313" key="4">
    <source>
        <dbReference type="EMBL" id="SEM70642.1"/>
    </source>
</evidence>
<evidence type="ECO:0000259" key="3">
    <source>
        <dbReference type="PROSITE" id="PS50110"/>
    </source>
</evidence>
<dbReference type="InterPro" id="IPR001789">
    <property type="entry name" value="Sig_transdc_resp-reg_receiver"/>
</dbReference>
<reference evidence="5" key="1">
    <citation type="submission" date="2016-10" db="EMBL/GenBank/DDBJ databases">
        <authorList>
            <person name="Varghese N."/>
            <person name="Submissions S."/>
        </authorList>
    </citation>
    <scope>NUCLEOTIDE SEQUENCE [LARGE SCALE GENOMIC DNA]</scope>
    <source>
        <strain evidence="5">S6-262</strain>
    </source>
</reference>
<dbReference type="EMBL" id="FOCF01000002">
    <property type="protein sequence ID" value="SEM70642.1"/>
    <property type="molecule type" value="Genomic_DNA"/>
</dbReference>
<dbReference type="Gene3D" id="3.40.50.2300">
    <property type="match status" value="1"/>
</dbReference>
<dbReference type="PRINTS" id="PR01590">
    <property type="entry name" value="HTHFIS"/>
</dbReference>
<dbReference type="SUPFAM" id="SSF46689">
    <property type="entry name" value="Homeodomain-like"/>
    <property type="match status" value="1"/>
</dbReference>
<dbReference type="InterPro" id="IPR002197">
    <property type="entry name" value="HTH_Fis"/>
</dbReference>
<dbReference type="STRING" id="1166340.SAMN05192583_0933"/>
<evidence type="ECO:0000313" key="5">
    <source>
        <dbReference type="Proteomes" id="UP000199206"/>
    </source>
</evidence>
<dbReference type="SMART" id="SM00448">
    <property type="entry name" value="REC"/>
    <property type="match status" value="1"/>
</dbReference>
<dbReference type="Gene3D" id="1.10.10.60">
    <property type="entry name" value="Homeodomain-like"/>
    <property type="match status" value="1"/>
</dbReference>
<dbReference type="CDD" id="cd17563">
    <property type="entry name" value="REC_RegA-like"/>
    <property type="match status" value="1"/>
</dbReference>